<dbReference type="Gene3D" id="1.10.260.40">
    <property type="entry name" value="lambda repressor-like DNA-binding domains"/>
    <property type="match status" value="1"/>
</dbReference>
<dbReference type="SUPFAM" id="SSF47413">
    <property type="entry name" value="lambda repressor-like DNA-binding domains"/>
    <property type="match status" value="1"/>
</dbReference>
<feature type="domain" description="HTH cro/C1-type" evidence="1">
    <location>
        <begin position="15"/>
        <end position="47"/>
    </location>
</feature>
<accession>A0ABT8VMG1</accession>
<dbReference type="EMBL" id="JAUMKJ010000106">
    <property type="protein sequence ID" value="MDO3682141.1"/>
    <property type="molecule type" value="Genomic_DNA"/>
</dbReference>
<dbReference type="RefSeq" id="WP_246063143.1">
    <property type="nucleotide sequence ID" value="NZ_JARLKN010000074.1"/>
</dbReference>
<dbReference type="CDD" id="cd00093">
    <property type="entry name" value="HTH_XRE"/>
    <property type="match status" value="1"/>
</dbReference>
<organism evidence="2 3">
    <name type="scientific">Paenibacillus ehimensis</name>
    <dbReference type="NCBI Taxonomy" id="79264"/>
    <lineage>
        <taxon>Bacteria</taxon>
        <taxon>Bacillati</taxon>
        <taxon>Bacillota</taxon>
        <taxon>Bacilli</taxon>
        <taxon>Bacillales</taxon>
        <taxon>Paenibacillaceae</taxon>
        <taxon>Paenibacillus</taxon>
    </lineage>
</organism>
<evidence type="ECO:0000313" key="2">
    <source>
        <dbReference type="EMBL" id="MDO3682141.1"/>
    </source>
</evidence>
<gene>
    <name evidence="2" type="ORF">Q3C12_34665</name>
</gene>
<sequence length="52" mass="5982">MVDIKHQNKTISDIISQLRKEKNLTYAELEELTGVSRSVLNRIERGNEAARI</sequence>
<evidence type="ECO:0000313" key="3">
    <source>
        <dbReference type="Proteomes" id="UP001168883"/>
    </source>
</evidence>
<dbReference type="Proteomes" id="UP001168883">
    <property type="component" value="Unassembled WGS sequence"/>
</dbReference>
<evidence type="ECO:0000259" key="1">
    <source>
        <dbReference type="PROSITE" id="PS50943"/>
    </source>
</evidence>
<dbReference type="PROSITE" id="PS50943">
    <property type="entry name" value="HTH_CROC1"/>
    <property type="match status" value="1"/>
</dbReference>
<name>A0ABT8VMG1_9BACL</name>
<dbReference type="Pfam" id="PF01381">
    <property type="entry name" value="HTH_3"/>
    <property type="match status" value="1"/>
</dbReference>
<reference evidence="2" key="1">
    <citation type="submission" date="2023-07" db="EMBL/GenBank/DDBJ databases">
        <authorList>
            <person name="Aktuganov G."/>
            <person name="Boyko T."/>
            <person name="Delegan Y."/>
            <person name="Galimzianova N."/>
            <person name="Gilvanova E."/>
            <person name="Korobov V."/>
            <person name="Kuzmina L."/>
            <person name="Melentiev A."/>
            <person name="Milman P."/>
            <person name="Ryabova A."/>
            <person name="Stupak E."/>
            <person name="Yasakov T."/>
            <person name="Zharikova N."/>
            <person name="Zhurenko E."/>
        </authorList>
    </citation>
    <scope>NUCLEOTIDE SEQUENCE</scope>
    <source>
        <strain evidence="2">IB-739</strain>
    </source>
</reference>
<dbReference type="InterPro" id="IPR001387">
    <property type="entry name" value="Cro/C1-type_HTH"/>
</dbReference>
<proteinExistence type="predicted"/>
<keyword evidence="3" id="KW-1185">Reference proteome</keyword>
<comment type="caution">
    <text evidence="2">The sequence shown here is derived from an EMBL/GenBank/DDBJ whole genome shotgun (WGS) entry which is preliminary data.</text>
</comment>
<dbReference type="InterPro" id="IPR010982">
    <property type="entry name" value="Lambda_DNA-bd_dom_sf"/>
</dbReference>
<protein>
    <submittedName>
        <fullName evidence="2">Helix-turn-helix transcriptional regulator</fullName>
    </submittedName>
</protein>